<dbReference type="InterPro" id="IPR032675">
    <property type="entry name" value="LRR_dom_sf"/>
</dbReference>
<dbReference type="AlphaFoldDB" id="A0A8H6U4D8"/>
<dbReference type="OrthoDB" id="3064101at2759"/>
<name>A0A8H6U4D8_9AGAR</name>
<protein>
    <recommendedName>
        <fullName evidence="3">F-box domain-containing protein</fullName>
    </recommendedName>
</protein>
<accession>A0A8H6U4D8</accession>
<sequence>MTPPPLPLLETLKIRSLNGRTFSGPRIIEILRLAANLVQCIFDDVDPVSYIDHTAEKLVLPRLRRLMFGPDAYPDSNDNILNSLSLPTLEALSVSFLNLTIDDLISLLVRSMPPLQVLILGEGLESFDLYRCLTLVPTITRFEIWWSDSNIFRDLFATLADSPSLSPNLRSLTIYMTVHNLQGPDISYSSWETLIRALSARRTRLQVVRVVLDGSPPPQKTPRCIEGTGG</sequence>
<dbReference type="Proteomes" id="UP000620124">
    <property type="component" value="Unassembled WGS sequence"/>
</dbReference>
<gene>
    <name evidence="1" type="ORF">MVEN_02505400</name>
</gene>
<reference evidence="1" key="1">
    <citation type="submission" date="2020-05" db="EMBL/GenBank/DDBJ databases">
        <title>Mycena genomes resolve the evolution of fungal bioluminescence.</title>
        <authorList>
            <person name="Tsai I.J."/>
        </authorList>
    </citation>
    <scope>NUCLEOTIDE SEQUENCE</scope>
    <source>
        <strain evidence="1">CCC161011</strain>
    </source>
</reference>
<evidence type="ECO:0008006" key="3">
    <source>
        <dbReference type="Google" id="ProtNLM"/>
    </source>
</evidence>
<dbReference type="SUPFAM" id="SSF52047">
    <property type="entry name" value="RNI-like"/>
    <property type="match status" value="1"/>
</dbReference>
<evidence type="ECO:0000313" key="2">
    <source>
        <dbReference type="Proteomes" id="UP000620124"/>
    </source>
</evidence>
<evidence type="ECO:0000313" key="1">
    <source>
        <dbReference type="EMBL" id="KAF7328767.1"/>
    </source>
</evidence>
<proteinExistence type="predicted"/>
<organism evidence="1 2">
    <name type="scientific">Mycena venus</name>
    <dbReference type="NCBI Taxonomy" id="2733690"/>
    <lineage>
        <taxon>Eukaryota</taxon>
        <taxon>Fungi</taxon>
        <taxon>Dikarya</taxon>
        <taxon>Basidiomycota</taxon>
        <taxon>Agaricomycotina</taxon>
        <taxon>Agaricomycetes</taxon>
        <taxon>Agaricomycetidae</taxon>
        <taxon>Agaricales</taxon>
        <taxon>Marasmiineae</taxon>
        <taxon>Mycenaceae</taxon>
        <taxon>Mycena</taxon>
    </lineage>
</organism>
<dbReference type="Gene3D" id="3.80.10.10">
    <property type="entry name" value="Ribonuclease Inhibitor"/>
    <property type="match status" value="1"/>
</dbReference>
<keyword evidence="2" id="KW-1185">Reference proteome</keyword>
<dbReference type="EMBL" id="JACAZI010000034">
    <property type="protein sequence ID" value="KAF7328767.1"/>
    <property type="molecule type" value="Genomic_DNA"/>
</dbReference>
<comment type="caution">
    <text evidence="1">The sequence shown here is derived from an EMBL/GenBank/DDBJ whole genome shotgun (WGS) entry which is preliminary data.</text>
</comment>